<protein>
    <recommendedName>
        <fullName evidence="1">NERD domain-containing protein</fullName>
    </recommendedName>
</protein>
<reference evidence="2 3" key="1">
    <citation type="submission" date="2019-07" db="EMBL/GenBank/DDBJ databases">
        <title>Complete Genome Sequence of Leptotrichia hongkongensis Strain JMUB5056.</title>
        <authorList>
            <person name="Watanabe S."/>
            <person name="Cui L."/>
        </authorList>
    </citation>
    <scope>NUCLEOTIDE SEQUENCE [LARGE SCALE GENOMIC DNA]</scope>
    <source>
        <strain evidence="2 3">JMUB5056</strain>
    </source>
</reference>
<dbReference type="KEGG" id="lhg:JMUB5056_1414"/>
<dbReference type="Pfam" id="PF08378">
    <property type="entry name" value="NERD"/>
    <property type="match status" value="1"/>
</dbReference>
<evidence type="ECO:0000259" key="1">
    <source>
        <dbReference type="Pfam" id="PF08378"/>
    </source>
</evidence>
<dbReference type="EMBL" id="AP019846">
    <property type="protein sequence ID" value="BBM59829.1"/>
    <property type="molecule type" value="Genomic_DNA"/>
</dbReference>
<dbReference type="GO" id="GO:0003676">
    <property type="term" value="F:nucleic acid binding"/>
    <property type="evidence" value="ECO:0007669"/>
    <property type="project" value="InterPro"/>
</dbReference>
<dbReference type="Proteomes" id="UP000321561">
    <property type="component" value="Chromosome"/>
</dbReference>
<dbReference type="Gene3D" id="3.40.1350.10">
    <property type="match status" value="1"/>
</dbReference>
<accession>A0A510L921</accession>
<organism evidence="2 3">
    <name type="scientific">Leptotrichia hongkongensis</name>
    <dbReference type="NCBI Taxonomy" id="554406"/>
    <lineage>
        <taxon>Bacteria</taxon>
        <taxon>Fusobacteriati</taxon>
        <taxon>Fusobacteriota</taxon>
        <taxon>Fusobacteriia</taxon>
        <taxon>Fusobacteriales</taxon>
        <taxon>Leptotrichiaceae</taxon>
        <taxon>Leptotrichia</taxon>
    </lineage>
</organism>
<feature type="domain" description="NERD" evidence="1">
    <location>
        <begin position="113"/>
        <end position="172"/>
    </location>
</feature>
<gene>
    <name evidence="2" type="ORF">JMUB5056_1414</name>
</gene>
<name>A0A510L921_9FUSO</name>
<evidence type="ECO:0000313" key="2">
    <source>
        <dbReference type="EMBL" id="BBM59829.1"/>
    </source>
</evidence>
<dbReference type="AlphaFoldDB" id="A0A510L921"/>
<proteinExistence type="predicted"/>
<sequence>MSYWGECEEKESQKIFEYFLYNPQKDNIYDKNLNDKNRVLRKSIIKLENQYLINNFLFLSSLNLLLEDIKNRYLPDDIIKSAKLDKSYNSLNDNFEIKILNMIENEISNLWIKPNIDLVGSPGQIDILCIKNRKILIIECKNLNLKFNTKSRINSEEVDEKKKFQDKLHKKVEWVSNNKNKILEEMSENDKQKYIFEIEDYIVCGVIVRKEYSNSIFNQNLKYPIVTSNKICEFIKNI</sequence>
<dbReference type="InterPro" id="IPR011856">
    <property type="entry name" value="tRNA_endonuc-like_dom_sf"/>
</dbReference>
<dbReference type="InterPro" id="IPR011528">
    <property type="entry name" value="NERD"/>
</dbReference>
<evidence type="ECO:0000313" key="3">
    <source>
        <dbReference type="Proteomes" id="UP000321561"/>
    </source>
</evidence>